<dbReference type="SUPFAM" id="SSF57997">
    <property type="entry name" value="Tropomyosin"/>
    <property type="match status" value="1"/>
</dbReference>
<comment type="domain">
    <text evidence="7">Contains large globular domains required for ATP hydrolysis at each terminus and a third globular domain forming a flexible hinge near the middle of the molecule. These domains are separated by coiled-coil structures.</text>
</comment>
<dbReference type="EMBL" id="CP051635">
    <property type="protein sequence ID" value="UTC99952.1"/>
    <property type="molecule type" value="Genomic_DNA"/>
</dbReference>
<evidence type="ECO:0000256" key="5">
    <source>
        <dbReference type="ARBA" id="ARBA00023067"/>
    </source>
</evidence>
<dbReference type="GO" id="GO:0007059">
    <property type="term" value="P:chromosome segregation"/>
    <property type="evidence" value="ECO:0007669"/>
    <property type="project" value="UniProtKB-UniRule"/>
</dbReference>
<dbReference type="Gene3D" id="1.10.287.1490">
    <property type="match status" value="2"/>
</dbReference>
<name>A0A9Q9BN33_TREDN</name>
<dbReference type="InterPro" id="IPR011890">
    <property type="entry name" value="SMC_prok"/>
</dbReference>
<dbReference type="PANTHER" id="PTHR42963:SF1">
    <property type="entry name" value="DUF4476 DOMAIN-CONTAINING PROTEIN"/>
    <property type="match status" value="1"/>
</dbReference>
<evidence type="ECO:0000256" key="7">
    <source>
        <dbReference type="HAMAP-Rule" id="MF_01894"/>
    </source>
</evidence>
<dbReference type="PIRSF" id="PIRSF005719">
    <property type="entry name" value="SMC"/>
    <property type="match status" value="1"/>
</dbReference>
<accession>A0A9Q9BN33</accession>
<evidence type="ECO:0000256" key="1">
    <source>
        <dbReference type="ARBA" id="ARBA00022490"/>
    </source>
</evidence>
<dbReference type="InterPro" id="IPR027417">
    <property type="entry name" value="P-loop_NTPase"/>
</dbReference>
<evidence type="ECO:0000256" key="6">
    <source>
        <dbReference type="ARBA" id="ARBA00023125"/>
    </source>
</evidence>
<dbReference type="Proteomes" id="UP001056981">
    <property type="component" value="Chromosome"/>
</dbReference>
<dbReference type="SUPFAM" id="SSF52540">
    <property type="entry name" value="P-loop containing nucleoside triphosphate hydrolases"/>
    <property type="match status" value="1"/>
</dbReference>
<dbReference type="GO" id="GO:0030261">
    <property type="term" value="P:chromosome condensation"/>
    <property type="evidence" value="ECO:0007669"/>
    <property type="project" value="UniProtKB-KW"/>
</dbReference>
<evidence type="ECO:0000256" key="8">
    <source>
        <dbReference type="SAM" id="MobiDB-lite"/>
    </source>
</evidence>
<feature type="region of interest" description="Disordered" evidence="8">
    <location>
        <begin position="947"/>
        <end position="981"/>
    </location>
</feature>
<feature type="coiled-coil region" evidence="7">
    <location>
        <begin position="750"/>
        <end position="777"/>
    </location>
</feature>
<evidence type="ECO:0000256" key="3">
    <source>
        <dbReference type="ARBA" id="ARBA00022840"/>
    </source>
</evidence>
<keyword evidence="5" id="KW-0226">DNA condensation</keyword>
<evidence type="ECO:0000313" key="11">
    <source>
        <dbReference type="Proteomes" id="UP001056981"/>
    </source>
</evidence>
<keyword evidence="3 7" id="KW-0067">ATP-binding</keyword>
<keyword evidence="2 7" id="KW-0547">Nucleotide-binding</keyword>
<feature type="binding site" evidence="7">
    <location>
        <begin position="32"/>
        <end position="39"/>
    </location>
    <ligand>
        <name>ATP</name>
        <dbReference type="ChEBI" id="CHEBI:30616"/>
    </ligand>
</feature>
<comment type="similarity">
    <text evidence="7">Belongs to the SMC family.</text>
</comment>
<feature type="coiled-coil region" evidence="7">
    <location>
        <begin position="529"/>
        <end position="654"/>
    </location>
</feature>
<proteinExistence type="inferred from homology"/>
<dbReference type="Pfam" id="PF02463">
    <property type="entry name" value="SMC_N"/>
    <property type="match status" value="1"/>
</dbReference>
<dbReference type="InterPro" id="IPR050308">
    <property type="entry name" value="MukB/SMC"/>
</dbReference>
<comment type="subunit">
    <text evidence="7">Homodimer.</text>
</comment>
<evidence type="ECO:0000313" key="10">
    <source>
        <dbReference type="EMBL" id="UTC99952.1"/>
    </source>
</evidence>
<protein>
    <recommendedName>
        <fullName evidence="7">Chromosome partition protein Smc</fullName>
    </recommendedName>
</protein>
<reference evidence="10" key="1">
    <citation type="submission" date="2020-04" db="EMBL/GenBank/DDBJ databases">
        <title>Comparative genomics of oral phylogroup-2 Treponema strains.</title>
        <authorList>
            <person name="Zeng H."/>
            <person name="Chan Y.K."/>
            <person name="Watt R.M."/>
        </authorList>
    </citation>
    <scope>NUCLEOTIDE SEQUENCE</scope>
    <source>
        <strain evidence="10">OMZ 905</strain>
    </source>
</reference>
<dbReference type="GO" id="GO:0005737">
    <property type="term" value="C:cytoplasm"/>
    <property type="evidence" value="ECO:0007669"/>
    <property type="project" value="UniProtKB-SubCell"/>
</dbReference>
<evidence type="ECO:0000259" key="9">
    <source>
        <dbReference type="Pfam" id="PF02463"/>
    </source>
</evidence>
<feature type="coiled-coil region" evidence="7">
    <location>
        <begin position="304"/>
        <end position="401"/>
    </location>
</feature>
<dbReference type="AlphaFoldDB" id="A0A9Q9BN33"/>
<dbReference type="RefSeq" id="WP_253716316.1">
    <property type="nucleotide sequence ID" value="NZ_CP051522.1"/>
</dbReference>
<dbReference type="InterPro" id="IPR024704">
    <property type="entry name" value="SMC"/>
</dbReference>
<dbReference type="PANTHER" id="PTHR42963">
    <property type="entry name" value="CHROMOSOME PARTITION PROTEIN MUKB"/>
    <property type="match status" value="1"/>
</dbReference>
<organism evidence="10 11">
    <name type="scientific">Treponema denticola</name>
    <dbReference type="NCBI Taxonomy" id="158"/>
    <lineage>
        <taxon>Bacteria</taxon>
        <taxon>Pseudomonadati</taxon>
        <taxon>Spirochaetota</taxon>
        <taxon>Spirochaetia</taxon>
        <taxon>Spirochaetales</taxon>
        <taxon>Treponemataceae</taxon>
        <taxon>Treponema</taxon>
    </lineage>
</organism>
<dbReference type="GO" id="GO:0016887">
    <property type="term" value="F:ATP hydrolysis activity"/>
    <property type="evidence" value="ECO:0007669"/>
    <property type="project" value="InterPro"/>
</dbReference>
<dbReference type="InterPro" id="IPR003395">
    <property type="entry name" value="RecF/RecN/SMC_N"/>
</dbReference>
<evidence type="ECO:0000256" key="4">
    <source>
        <dbReference type="ARBA" id="ARBA00023054"/>
    </source>
</evidence>
<dbReference type="HAMAP" id="MF_01894">
    <property type="entry name" value="Smc_prok"/>
    <property type="match status" value="1"/>
</dbReference>
<evidence type="ECO:0000256" key="2">
    <source>
        <dbReference type="ARBA" id="ARBA00022741"/>
    </source>
</evidence>
<keyword evidence="1 7" id="KW-0963">Cytoplasm</keyword>
<sequence>MFLKSLEIFGFKSFPDRVKIEFADGITALLGPNGCGKSNVVDAVKWVLGEQSSRTLRADKMEDVIFNGTEKRNQLNIAEVTLTISNEKGLLSLDLSEIAIKRRLYRSGESEYFINNQPAKLREIRELFWDTGVGKAAYSVMEQGKIDQILSSKPEERRYLFEEAAGITKFKVKRQDAERKLEKTQENMKQIEAALAEVRRSYDTLKIQSEQTIKYRELKDAVFEHERDIQLLRLKSFVDGLAAKKQSLKEASEKRDSIQEQIDGIHGLLSENMDIVNGMEEKLNAYRTKVLNLAIEQKGKQEQVQIYNKRRSELKLKLNQLEAKTSSTKENIESLEDDISEKNADVFEFKKQVSAIEKNAEDFEKNIDLASHKITSNKEEVKRLEDDIRRLDDMRGDMELELKSITEDIVTELDKNLRSAGYSSANRLEAEKDLDGALNRLKVLITGKKAIFSDFAAIENHSADDVKKFAEDSVQSFSSLLSISDEIQNALEKYKKSSAGFIDDFLAPEGIITKKRAVDTAILENRQSIENNRTKIAALIEENNELSVKINDYRKTLEDLRVNRAKVDAQAKNAEDQVKLLERQLSSEKKILHDLENEFFTEEKQLKQTEEDISELEGEINSLEYEGRKISAELEKLENEISIKNSDLASKRGKVDKLTAELSKANSLLEKFHLDLAGIEADIRNTKENFREKHSRELMEFEERMFTLTSSVSELRDSLSSIKQKLDSLGRVNFMAPEEFESVKERYEFLTKHISDLDKARADLQRITDEITAESTELFLDTYNKIKKNFHNMFRRLFGGGRAEIRLTDPKNVLESGIEIFAQPSGKKLENISLLSGGEKSMTAVALLFATYMVKPSPFCLLDEIDAALDEQNVTRFVTTLREFANVSQYIVITHNKKTVLGANAMLGVTMEESGVSKVIAIRLDNESDLESKTMDLVDEPFVEEDVEPEEGVYIPPHPPKRIKTVNDEEEISENDDRPQE</sequence>
<dbReference type="GO" id="GO:0005524">
    <property type="term" value="F:ATP binding"/>
    <property type="evidence" value="ECO:0007669"/>
    <property type="project" value="UniProtKB-UniRule"/>
</dbReference>
<comment type="subcellular location">
    <subcellularLocation>
        <location evidence="7">Cytoplasm</location>
    </subcellularLocation>
</comment>
<dbReference type="GO" id="GO:0006260">
    <property type="term" value="P:DNA replication"/>
    <property type="evidence" value="ECO:0007669"/>
    <property type="project" value="UniProtKB-UniRule"/>
</dbReference>
<dbReference type="Gene3D" id="3.40.50.300">
    <property type="entry name" value="P-loop containing nucleotide triphosphate hydrolases"/>
    <property type="match status" value="2"/>
</dbReference>
<keyword evidence="4 7" id="KW-0175">Coiled coil</keyword>
<comment type="function">
    <text evidence="7">Required for chromosome condensation and partitioning.</text>
</comment>
<feature type="coiled-coil region" evidence="7">
    <location>
        <begin position="167"/>
        <end position="261"/>
    </location>
</feature>
<keyword evidence="6 7" id="KW-0238">DNA-binding</keyword>
<feature type="domain" description="RecF/RecN/SMC N-terminal" evidence="9">
    <location>
        <begin position="2"/>
        <end position="917"/>
    </location>
</feature>
<dbReference type="GO" id="GO:0007062">
    <property type="term" value="P:sister chromatid cohesion"/>
    <property type="evidence" value="ECO:0007669"/>
    <property type="project" value="InterPro"/>
</dbReference>
<dbReference type="GO" id="GO:0003677">
    <property type="term" value="F:DNA binding"/>
    <property type="evidence" value="ECO:0007669"/>
    <property type="project" value="UniProtKB-UniRule"/>
</dbReference>
<gene>
    <name evidence="7" type="primary">smc</name>
    <name evidence="10" type="ORF">E4N86_04215</name>
</gene>